<sequence length="290" mass="32504">MKKSIFKHVFVTLVFVISVFQAFANEKEENSLLWKISGKGLKENSYLFGTIHIICKDQFYMNDKIEKALESSKVLAMELNMADPNLMAEMQQLSVNPGFANIKGEFSTEQAAALDKLLKDSYGAGLDQLGILKPFVLSSMVMVKMLPCPEQSSYEVFFTEKAKSQEKTVKGLETVAFQMGVFDQIPQKLQIDELGKMVTNPEGMDEFDKLVGAYLDQDVDKLHELISENEMFQEYGDLLLENRNKAWIPKIEELVKAQSTFIAVGSGHLGSDTGVIQLLRDAGYTVEAVK</sequence>
<evidence type="ECO:0000313" key="3">
    <source>
        <dbReference type="Proteomes" id="UP001142175"/>
    </source>
</evidence>
<evidence type="ECO:0000313" key="2">
    <source>
        <dbReference type="EMBL" id="MCR9017055.1"/>
    </source>
</evidence>
<dbReference type="InterPro" id="IPR047111">
    <property type="entry name" value="YbaP-like"/>
</dbReference>
<comment type="caution">
    <text evidence="2">The sequence shown here is derived from an EMBL/GenBank/DDBJ whole genome shotgun (WGS) entry which is preliminary data.</text>
</comment>
<dbReference type="PANTHER" id="PTHR40590:SF1">
    <property type="entry name" value="CYTOPLASMIC PROTEIN"/>
    <property type="match status" value="1"/>
</dbReference>
<feature type="signal peptide" evidence="1">
    <location>
        <begin position="1"/>
        <end position="24"/>
    </location>
</feature>
<accession>A0A9X2PB94</accession>
<feature type="chain" id="PRO_5040933507" evidence="1">
    <location>
        <begin position="25"/>
        <end position="290"/>
    </location>
</feature>
<dbReference type="AlphaFoldDB" id="A0A9X2PB94"/>
<keyword evidence="1" id="KW-0732">Signal</keyword>
<organism evidence="2 3">
    <name type="scientific">Aquiflexum gelatinilyticum</name>
    <dbReference type="NCBI Taxonomy" id="2961943"/>
    <lineage>
        <taxon>Bacteria</taxon>
        <taxon>Pseudomonadati</taxon>
        <taxon>Bacteroidota</taxon>
        <taxon>Cytophagia</taxon>
        <taxon>Cytophagales</taxon>
        <taxon>Cyclobacteriaceae</taxon>
        <taxon>Aquiflexum</taxon>
    </lineage>
</organism>
<dbReference type="RefSeq" id="WP_258424898.1">
    <property type="nucleotide sequence ID" value="NZ_JANSUY010000022.1"/>
</dbReference>
<dbReference type="InterPro" id="IPR002816">
    <property type="entry name" value="TraB/PrgY/GumN_fam"/>
</dbReference>
<gene>
    <name evidence="2" type="ORF">NU887_18620</name>
</gene>
<dbReference type="EMBL" id="JANSUY010000022">
    <property type="protein sequence ID" value="MCR9017055.1"/>
    <property type="molecule type" value="Genomic_DNA"/>
</dbReference>
<proteinExistence type="predicted"/>
<dbReference type="CDD" id="cd14789">
    <property type="entry name" value="Tiki"/>
    <property type="match status" value="1"/>
</dbReference>
<dbReference type="PANTHER" id="PTHR40590">
    <property type="entry name" value="CYTOPLASMIC PROTEIN-RELATED"/>
    <property type="match status" value="1"/>
</dbReference>
<dbReference type="Pfam" id="PF01963">
    <property type="entry name" value="TraB_PrgY_gumN"/>
    <property type="match status" value="1"/>
</dbReference>
<evidence type="ECO:0000256" key="1">
    <source>
        <dbReference type="SAM" id="SignalP"/>
    </source>
</evidence>
<protein>
    <submittedName>
        <fullName evidence="2">TraB/GumN family protein</fullName>
    </submittedName>
</protein>
<name>A0A9X2PB94_9BACT</name>
<keyword evidence="3" id="KW-1185">Reference proteome</keyword>
<reference evidence="2" key="1">
    <citation type="submission" date="2022-08" db="EMBL/GenBank/DDBJ databases">
        <authorList>
            <person name="Zhang D."/>
        </authorList>
    </citation>
    <scope>NUCLEOTIDE SEQUENCE</scope>
    <source>
        <strain evidence="2">XJ19-11</strain>
    </source>
</reference>
<dbReference type="Proteomes" id="UP001142175">
    <property type="component" value="Unassembled WGS sequence"/>
</dbReference>